<gene>
    <name evidence="2" type="ORF">NGB36_09955</name>
</gene>
<dbReference type="PANTHER" id="PTHR43194">
    <property type="entry name" value="HYDROLASE ALPHA/BETA FOLD FAMILY"/>
    <property type="match status" value="1"/>
</dbReference>
<dbReference type="EMBL" id="JANFNG010000005">
    <property type="protein sequence ID" value="MCQ4080914.1"/>
    <property type="molecule type" value="Genomic_DNA"/>
</dbReference>
<dbReference type="RefSeq" id="WP_255919816.1">
    <property type="nucleotide sequence ID" value="NZ_JANFNG010000005.1"/>
</dbReference>
<comment type="caution">
    <text evidence="2">The sequence shown here is derived from an EMBL/GenBank/DDBJ whole genome shotgun (WGS) entry which is preliminary data.</text>
</comment>
<evidence type="ECO:0000313" key="2">
    <source>
        <dbReference type="EMBL" id="MCQ4080914.1"/>
    </source>
</evidence>
<dbReference type="Proteomes" id="UP001057702">
    <property type="component" value="Unassembled WGS sequence"/>
</dbReference>
<keyword evidence="3" id="KW-1185">Reference proteome</keyword>
<dbReference type="Gene3D" id="3.40.50.1820">
    <property type="entry name" value="alpha/beta hydrolase"/>
    <property type="match status" value="1"/>
</dbReference>
<dbReference type="InterPro" id="IPR000073">
    <property type="entry name" value="AB_hydrolase_1"/>
</dbReference>
<dbReference type="InterPro" id="IPR029058">
    <property type="entry name" value="AB_hydrolase_fold"/>
</dbReference>
<accession>A0ABT1PTA8</accession>
<feature type="domain" description="AB hydrolase-1" evidence="1">
    <location>
        <begin position="86"/>
        <end position="292"/>
    </location>
</feature>
<name>A0ABT1PTA8_9ACTN</name>
<dbReference type="InterPro" id="IPR050228">
    <property type="entry name" value="Carboxylesterase_BioH"/>
</dbReference>
<sequence>MSDETIRPFLRPRPRATASLLAGVLGLPVAPLAAWQLVHALFHPPLPERRHTAARFGLYPEDLRIPLPGAGELSAWLCRGDPRRVVVLGHGLGRDKTSVLPHARFLHRAGFTVLLFDFRNHGDSFRDRGLTGYYLRFVDDVVQVIRHVRRLPEYAGCQLVLYGFSLATFAMLRAMFLPELAVDAAVFDGGPSPDPSLIPGRLLRAGVLSLPRGVRRPPARDAVEAALAFFTRMTLGGHRPWPPPPERGGAGGTPMLFVTGAEDRIIHPEETRRVAAHYPTARTLTVPRADHLQTLALDRETYTRTVLDFLHHSLHTLEGAPR</sequence>
<evidence type="ECO:0000259" key="1">
    <source>
        <dbReference type="Pfam" id="PF12697"/>
    </source>
</evidence>
<proteinExistence type="predicted"/>
<reference evidence="2" key="1">
    <citation type="submission" date="2022-06" db="EMBL/GenBank/DDBJ databases">
        <title>Draft genome sequence of Streptomyces sp. RB6PN25 isolated from peat swamp forest in Thailand.</title>
        <authorList>
            <person name="Duangmal K."/>
            <person name="Klaysubun C."/>
        </authorList>
    </citation>
    <scope>NUCLEOTIDE SEQUENCE</scope>
    <source>
        <strain evidence="2">RB6PN25</strain>
    </source>
</reference>
<evidence type="ECO:0000313" key="3">
    <source>
        <dbReference type="Proteomes" id="UP001057702"/>
    </source>
</evidence>
<dbReference type="PANTHER" id="PTHR43194:SF2">
    <property type="entry name" value="PEROXISOMAL MEMBRANE PROTEIN LPX1"/>
    <property type="match status" value="1"/>
</dbReference>
<protein>
    <submittedName>
        <fullName evidence="2">Lysophospholipase</fullName>
    </submittedName>
</protein>
<dbReference type="Pfam" id="PF12697">
    <property type="entry name" value="Abhydrolase_6"/>
    <property type="match status" value="1"/>
</dbReference>
<dbReference type="SUPFAM" id="SSF53474">
    <property type="entry name" value="alpha/beta-Hydrolases"/>
    <property type="match status" value="1"/>
</dbReference>
<organism evidence="2 3">
    <name type="scientific">Streptomyces humicola</name>
    <dbReference type="NCBI Taxonomy" id="2953240"/>
    <lineage>
        <taxon>Bacteria</taxon>
        <taxon>Bacillati</taxon>
        <taxon>Actinomycetota</taxon>
        <taxon>Actinomycetes</taxon>
        <taxon>Kitasatosporales</taxon>
        <taxon>Streptomycetaceae</taxon>
        <taxon>Streptomyces</taxon>
    </lineage>
</organism>